<dbReference type="EMBL" id="BAABKK010000010">
    <property type="protein sequence ID" value="GAA5192451.1"/>
    <property type="molecule type" value="Genomic_DNA"/>
</dbReference>
<proteinExistence type="predicted"/>
<name>A0ABP9S7K8_9MICC</name>
<evidence type="ECO:0000313" key="2">
    <source>
        <dbReference type="Proteomes" id="UP001500200"/>
    </source>
</evidence>
<organism evidence="1 2">
    <name type="scientific">Arthrobacter gyeryongensis</name>
    <dbReference type="NCBI Taxonomy" id="1650592"/>
    <lineage>
        <taxon>Bacteria</taxon>
        <taxon>Bacillati</taxon>
        <taxon>Actinomycetota</taxon>
        <taxon>Actinomycetes</taxon>
        <taxon>Micrococcales</taxon>
        <taxon>Micrococcaceae</taxon>
        <taxon>Arthrobacter</taxon>
    </lineage>
</organism>
<comment type="caution">
    <text evidence="1">The sequence shown here is derived from an EMBL/GenBank/DDBJ whole genome shotgun (WGS) entry which is preliminary data.</text>
</comment>
<dbReference type="Proteomes" id="UP001500200">
    <property type="component" value="Unassembled WGS sequence"/>
</dbReference>
<keyword evidence="2" id="KW-1185">Reference proteome</keyword>
<sequence>MSRRGEAFRRRDNIETDRAAKATVFQSGLSLLHQLAVAEDPSQDNGPVQEVVQDNHRISMRPPKPGGGCFAALAVQ</sequence>
<evidence type="ECO:0000313" key="1">
    <source>
        <dbReference type="EMBL" id="GAA5192451.1"/>
    </source>
</evidence>
<gene>
    <name evidence="1" type="ORF">GCM10023346_14410</name>
</gene>
<protein>
    <submittedName>
        <fullName evidence="1">Uncharacterized protein</fullName>
    </submittedName>
</protein>
<accession>A0ABP9S7K8</accession>
<reference evidence="2" key="1">
    <citation type="journal article" date="2019" name="Int. J. Syst. Evol. Microbiol.">
        <title>The Global Catalogue of Microorganisms (GCM) 10K type strain sequencing project: providing services to taxonomists for standard genome sequencing and annotation.</title>
        <authorList>
            <consortium name="The Broad Institute Genomics Platform"/>
            <consortium name="The Broad Institute Genome Sequencing Center for Infectious Disease"/>
            <person name="Wu L."/>
            <person name="Ma J."/>
        </authorList>
    </citation>
    <scope>NUCLEOTIDE SEQUENCE [LARGE SCALE GENOMIC DNA]</scope>
    <source>
        <strain evidence="2">JCM 18514</strain>
    </source>
</reference>